<protein>
    <recommendedName>
        <fullName evidence="1">Polymerase beta nucleotidyltransferase domain-containing protein</fullName>
    </recommendedName>
</protein>
<dbReference type="EMBL" id="KY684083">
    <property type="protein sequence ID" value="ARF08775.1"/>
    <property type="molecule type" value="Genomic_DNA"/>
</dbReference>
<accession>A0A1V0SAM5</accession>
<dbReference type="InterPro" id="IPR041633">
    <property type="entry name" value="Polbeta"/>
</dbReference>
<name>A0A1V0SAM5_9VIRU</name>
<gene>
    <name evidence="2" type="ORF">Catovirus_1_825</name>
</gene>
<feature type="domain" description="Polymerase beta nucleotidyltransferase" evidence="1">
    <location>
        <begin position="40"/>
        <end position="105"/>
    </location>
</feature>
<proteinExistence type="predicted"/>
<dbReference type="Pfam" id="PF18765">
    <property type="entry name" value="Polbeta"/>
    <property type="match status" value="1"/>
</dbReference>
<dbReference type="Gene3D" id="3.30.460.10">
    <property type="entry name" value="Beta Polymerase, domain 2"/>
    <property type="match status" value="1"/>
</dbReference>
<dbReference type="SUPFAM" id="SSF81301">
    <property type="entry name" value="Nucleotidyltransferase"/>
    <property type="match status" value="1"/>
</dbReference>
<sequence>MSQKDEGFIVVQKKKKYRPKYNDNNKSVRLDRENVIERARNIVKKYKPYAVYLYGSTARDQHNATSDIDIFVIWRKKYPENQILESVYSDLYNEFNRRVDFVSYVYDGKSIKVKSSDSCFVQNVIDDAVSILEPKKNTKSIAIKDILFEFDCYDC</sequence>
<evidence type="ECO:0000313" key="2">
    <source>
        <dbReference type="EMBL" id="ARF08775.1"/>
    </source>
</evidence>
<evidence type="ECO:0000259" key="1">
    <source>
        <dbReference type="Pfam" id="PF18765"/>
    </source>
</evidence>
<dbReference type="CDD" id="cd05403">
    <property type="entry name" value="NT_KNTase_like"/>
    <property type="match status" value="1"/>
</dbReference>
<reference evidence="2" key="1">
    <citation type="journal article" date="2017" name="Science">
        <title>Giant viruses with an expanded complement of translation system components.</title>
        <authorList>
            <person name="Schulz F."/>
            <person name="Yutin N."/>
            <person name="Ivanova N.N."/>
            <person name="Ortega D.R."/>
            <person name="Lee T.K."/>
            <person name="Vierheilig J."/>
            <person name="Daims H."/>
            <person name="Horn M."/>
            <person name="Wagner M."/>
            <person name="Jensen G.J."/>
            <person name="Kyrpides N.C."/>
            <person name="Koonin E.V."/>
            <person name="Woyke T."/>
        </authorList>
    </citation>
    <scope>NUCLEOTIDE SEQUENCE</scope>
    <source>
        <strain evidence="2">CTV1</strain>
    </source>
</reference>
<organism evidence="2">
    <name type="scientific">Catovirus CTV1</name>
    <dbReference type="NCBI Taxonomy" id="1977631"/>
    <lineage>
        <taxon>Viruses</taxon>
        <taxon>Varidnaviria</taxon>
        <taxon>Bamfordvirae</taxon>
        <taxon>Nucleocytoviricota</taxon>
        <taxon>Megaviricetes</taxon>
        <taxon>Imitervirales</taxon>
        <taxon>Mimiviridae</taxon>
        <taxon>Klosneuvirinae</taxon>
        <taxon>Catovirus</taxon>
    </lineage>
</organism>
<dbReference type="InterPro" id="IPR043519">
    <property type="entry name" value="NT_sf"/>
</dbReference>